<proteinExistence type="inferred from homology"/>
<evidence type="ECO:0000256" key="1">
    <source>
        <dbReference type="ARBA" id="ARBA00006484"/>
    </source>
</evidence>
<keyword evidence="2" id="KW-0560">Oxidoreductase</keyword>
<dbReference type="RefSeq" id="WP_179646163.1">
    <property type="nucleotide sequence ID" value="NZ_BAAAYY010000045.1"/>
</dbReference>
<sequence>MTGHRRSALVTGAARRVGAHLARRLAARGYVLHLHAHTGDLESTAADLRREFDVPVSVHRLDLRDTDAVRKWAQAVRRGEDPPTLVVNNASRFPGPHAITDIGPLTEGMLVHLVTATVLLEALPDAGGHAVNMLDARLPLLDGERPGYELSKQALAHQTLLAAKRLAPKVRVNAISPGLLLPSPGCGEDGLARLALRRSPQHRTARLDDVAAALLFLENATSVTGQVIHVDAGEHLGAVENT</sequence>
<dbReference type="AlphaFoldDB" id="A0A852U9D3"/>
<dbReference type="InterPro" id="IPR036291">
    <property type="entry name" value="NAD(P)-bd_dom_sf"/>
</dbReference>
<evidence type="ECO:0000256" key="2">
    <source>
        <dbReference type="ARBA" id="ARBA00023002"/>
    </source>
</evidence>
<name>A0A852U9D3_9ACTN</name>
<protein>
    <submittedName>
        <fullName evidence="3">NAD(P)-dependent dehydrogenase (Short-subunit alcohol dehydrogenase family)</fullName>
    </submittedName>
</protein>
<dbReference type="PANTHER" id="PTHR43639:SF1">
    <property type="entry name" value="SHORT-CHAIN DEHYDROGENASE_REDUCTASE FAMILY PROTEIN"/>
    <property type="match status" value="1"/>
</dbReference>
<dbReference type="Pfam" id="PF13561">
    <property type="entry name" value="adh_short_C2"/>
    <property type="match status" value="1"/>
</dbReference>
<accession>A0A852U9D3</accession>
<dbReference type="Gene3D" id="3.40.50.720">
    <property type="entry name" value="NAD(P)-binding Rossmann-like Domain"/>
    <property type="match status" value="1"/>
</dbReference>
<organism evidence="3 4">
    <name type="scientific">Spinactinospora alkalitolerans</name>
    <dbReference type="NCBI Taxonomy" id="687207"/>
    <lineage>
        <taxon>Bacteria</taxon>
        <taxon>Bacillati</taxon>
        <taxon>Actinomycetota</taxon>
        <taxon>Actinomycetes</taxon>
        <taxon>Streptosporangiales</taxon>
        <taxon>Nocardiopsidaceae</taxon>
        <taxon>Spinactinospora</taxon>
    </lineage>
</organism>
<dbReference type="Proteomes" id="UP000589036">
    <property type="component" value="Unassembled WGS sequence"/>
</dbReference>
<comment type="similarity">
    <text evidence="1">Belongs to the short-chain dehydrogenases/reductases (SDR) family.</text>
</comment>
<dbReference type="PANTHER" id="PTHR43639">
    <property type="entry name" value="OXIDOREDUCTASE, SHORT-CHAIN DEHYDROGENASE/REDUCTASE FAMILY (AFU_ORTHOLOGUE AFUA_5G02870)"/>
    <property type="match status" value="1"/>
</dbReference>
<reference evidence="3 4" key="1">
    <citation type="submission" date="2020-07" db="EMBL/GenBank/DDBJ databases">
        <title>Sequencing the genomes of 1000 actinobacteria strains.</title>
        <authorList>
            <person name="Klenk H.-P."/>
        </authorList>
    </citation>
    <scope>NUCLEOTIDE SEQUENCE [LARGE SCALE GENOMIC DNA]</scope>
    <source>
        <strain evidence="3 4">CXB654</strain>
    </source>
</reference>
<comment type="caution">
    <text evidence="3">The sequence shown here is derived from an EMBL/GenBank/DDBJ whole genome shotgun (WGS) entry which is preliminary data.</text>
</comment>
<dbReference type="InterPro" id="IPR002347">
    <property type="entry name" value="SDR_fam"/>
</dbReference>
<keyword evidence="4" id="KW-1185">Reference proteome</keyword>
<gene>
    <name evidence="3" type="ORF">HDA32_005844</name>
</gene>
<dbReference type="GO" id="GO:0016491">
    <property type="term" value="F:oxidoreductase activity"/>
    <property type="evidence" value="ECO:0007669"/>
    <property type="project" value="UniProtKB-KW"/>
</dbReference>
<evidence type="ECO:0000313" key="4">
    <source>
        <dbReference type="Proteomes" id="UP000589036"/>
    </source>
</evidence>
<dbReference type="PRINTS" id="PR00081">
    <property type="entry name" value="GDHRDH"/>
</dbReference>
<dbReference type="EMBL" id="JACCCC010000001">
    <property type="protein sequence ID" value="NYE50724.1"/>
    <property type="molecule type" value="Genomic_DNA"/>
</dbReference>
<dbReference type="SUPFAM" id="SSF51735">
    <property type="entry name" value="NAD(P)-binding Rossmann-fold domains"/>
    <property type="match status" value="1"/>
</dbReference>
<evidence type="ECO:0000313" key="3">
    <source>
        <dbReference type="EMBL" id="NYE50724.1"/>
    </source>
</evidence>